<keyword evidence="3" id="KW-0963">Cytoplasm</keyword>
<dbReference type="GO" id="GO:0016151">
    <property type="term" value="F:nickel cation binding"/>
    <property type="evidence" value="ECO:0007669"/>
    <property type="project" value="UniProtKB-UniRule"/>
</dbReference>
<gene>
    <name evidence="3" type="primary">ureF</name>
    <name evidence="4" type="ORF">B8V81_1064</name>
</gene>
<reference evidence="4 5" key="1">
    <citation type="submission" date="2017-05" db="EMBL/GenBank/DDBJ databases">
        <title>Functional genome analysis of Paenibacillus pasadenensis strain R16: insights on endophytic life style and antifungal activity.</title>
        <authorList>
            <person name="Passera A."/>
            <person name="Marcolungo L."/>
            <person name="Casati P."/>
            <person name="Brasca M."/>
            <person name="Quaglino F."/>
            <person name="Delledonne M."/>
        </authorList>
    </citation>
    <scope>NUCLEOTIDE SEQUENCE [LARGE SCALE GENOMIC DNA]</scope>
    <source>
        <strain evidence="4 5">R16</strain>
    </source>
</reference>
<comment type="subunit">
    <text evidence="3">UreD, UreF and UreG form a complex that acts as a GTP-hydrolysis-dependent molecular chaperone, activating the urease apoprotein by helping to assemble the nickel containing metallocenter of UreC. The UreE protein probably delivers the nickel.</text>
</comment>
<keyword evidence="2 3" id="KW-0143">Chaperone</keyword>
<dbReference type="GO" id="GO:0005737">
    <property type="term" value="C:cytoplasm"/>
    <property type="evidence" value="ECO:0007669"/>
    <property type="project" value="UniProtKB-SubCell"/>
</dbReference>
<dbReference type="PANTHER" id="PTHR33620:SF1">
    <property type="entry name" value="UREASE ACCESSORY PROTEIN F"/>
    <property type="match status" value="1"/>
</dbReference>
<comment type="similarity">
    <text evidence="3">Belongs to the UreF family.</text>
</comment>
<evidence type="ECO:0000313" key="5">
    <source>
        <dbReference type="Proteomes" id="UP000234789"/>
    </source>
</evidence>
<dbReference type="Pfam" id="PF01730">
    <property type="entry name" value="UreF"/>
    <property type="match status" value="1"/>
</dbReference>
<proteinExistence type="inferred from homology"/>
<sequence>MPPRGGAPLVPWLVLQQLLDSALPIGGFSHSFGLETLVQEGDIARPDELEAYLRAMLRQSWTTTDALVVRAVYRDAPAEAWERLWAAERLVHVGRMSAETRSGMEKMGRRLLKLAGSSYPELDLARLEAAYRSGDCLLTHPLVFGWICWQAGIGEEQALQGWLYGCLSNAVNSALRLMAIGQTEAQRLLALLSGETVPAARAALAMEPEDAWSDMPGSELGMIRHETLYSRLFMS</sequence>
<protein>
    <recommendedName>
        <fullName evidence="3">Urease accessory protein UreF</fullName>
    </recommendedName>
</protein>
<dbReference type="HAMAP" id="MF_01385">
    <property type="entry name" value="UreF"/>
    <property type="match status" value="1"/>
</dbReference>
<dbReference type="Proteomes" id="UP000234789">
    <property type="component" value="Unassembled WGS sequence"/>
</dbReference>
<dbReference type="Gene3D" id="1.10.4190.10">
    <property type="entry name" value="Urease accessory protein UreF"/>
    <property type="match status" value="1"/>
</dbReference>
<comment type="subcellular location">
    <subcellularLocation>
        <location evidence="3">Cytoplasm</location>
    </subcellularLocation>
</comment>
<evidence type="ECO:0000256" key="3">
    <source>
        <dbReference type="HAMAP-Rule" id="MF_01385"/>
    </source>
</evidence>
<dbReference type="InterPro" id="IPR038277">
    <property type="entry name" value="UreF_sf"/>
</dbReference>
<keyword evidence="5" id="KW-1185">Reference proteome</keyword>
<evidence type="ECO:0000256" key="2">
    <source>
        <dbReference type="ARBA" id="ARBA00023186"/>
    </source>
</evidence>
<accession>A0A2N5N981</accession>
<dbReference type="RefSeq" id="WP_101807907.1">
    <property type="nucleotide sequence ID" value="NZ_NFEZ01000003.1"/>
</dbReference>
<evidence type="ECO:0000256" key="1">
    <source>
        <dbReference type="ARBA" id="ARBA00022988"/>
    </source>
</evidence>
<name>A0A2N5N981_9BACL</name>
<dbReference type="EMBL" id="NFEZ01000003">
    <property type="protein sequence ID" value="PLT46840.1"/>
    <property type="molecule type" value="Genomic_DNA"/>
</dbReference>
<dbReference type="InterPro" id="IPR002639">
    <property type="entry name" value="UreF"/>
</dbReference>
<organism evidence="4 5">
    <name type="scientific">Paenibacillus pasadenensis</name>
    <dbReference type="NCBI Taxonomy" id="217090"/>
    <lineage>
        <taxon>Bacteria</taxon>
        <taxon>Bacillati</taxon>
        <taxon>Bacillota</taxon>
        <taxon>Bacilli</taxon>
        <taxon>Bacillales</taxon>
        <taxon>Paenibacillaceae</taxon>
        <taxon>Paenibacillus</taxon>
    </lineage>
</organism>
<comment type="function">
    <text evidence="3">Required for maturation of urease via the functional incorporation of the urease nickel metallocenter.</text>
</comment>
<keyword evidence="1 3" id="KW-0996">Nickel insertion</keyword>
<evidence type="ECO:0000313" key="4">
    <source>
        <dbReference type="EMBL" id="PLT46840.1"/>
    </source>
</evidence>
<comment type="caution">
    <text evidence="4">The sequence shown here is derived from an EMBL/GenBank/DDBJ whole genome shotgun (WGS) entry which is preliminary data.</text>
</comment>
<dbReference type="PANTHER" id="PTHR33620">
    <property type="entry name" value="UREASE ACCESSORY PROTEIN F"/>
    <property type="match status" value="1"/>
</dbReference>
<dbReference type="AlphaFoldDB" id="A0A2N5N981"/>
<dbReference type="PIRSF" id="PIRSF009467">
    <property type="entry name" value="Ureas_acces_UreF"/>
    <property type="match status" value="1"/>
</dbReference>